<keyword evidence="1" id="KW-1133">Transmembrane helix</keyword>
<protein>
    <submittedName>
        <fullName evidence="2">Uncharacterized protein</fullName>
    </submittedName>
</protein>
<dbReference type="Proteomes" id="UP000183038">
    <property type="component" value="Unassembled WGS sequence"/>
</dbReference>
<dbReference type="EMBL" id="FNTB01000001">
    <property type="protein sequence ID" value="SEC23617.1"/>
    <property type="molecule type" value="Genomic_DNA"/>
</dbReference>
<accession>A0A1H4QVP2</accession>
<gene>
    <name evidence="2" type="ORF">SAMN05192540_2687</name>
</gene>
<evidence type="ECO:0000313" key="2">
    <source>
        <dbReference type="EMBL" id="SEC23617.1"/>
    </source>
</evidence>
<reference evidence="2 3" key="1">
    <citation type="submission" date="2016-10" db="EMBL/GenBank/DDBJ databases">
        <authorList>
            <person name="de Groot N.N."/>
        </authorList>
    </citation>
    <scope>NUCLEOTIDE SEQUENCE [LARGE SCALE GENOMIC DNA]</scope>
    <source>
        <strain evidence="2 3">MAR_2009_71</strain>
    </source>
</reference>
<keyword evidence="1" id="KW-0812">Transmembrane</keyword>
<sequence length="132" mass="14876">MKVYVKCPKCENELGYSTNANTRVEFAMQDGENKKLTCKKCGRTTDFHVDELNAKESNLAKIGAGLIFLICTPLMFLFVSPIFTGSRNHYVIFIVGGFLLVPVVAYGIIKKQDQVRVSSFNRKKLKGRIHNI</sequence>
<name>A0A1H4QVP2_9FLAO</name>
<keyword evidence="1" id="KW-0472">Membrane</keyword>
<feature type="transmembrane region" description="Helical" evidence="1">
    <location>
        <begin position="89"/>
        <end position="109"/>
    </location>
</feature>
<proteinExistence type="predicted"/>
<dbReference type="OrthoDB" id="1179607at2"/>
<evidence type="ECO:0000313" key="3">
    <source>
        <dbReference type="Proteomes" id="UP000183038"/>
    </source>
</evidence>
<dbReference type="AlphaFoldDB" id="A0A1H4QVP2"/>
<evidence type="ECO:0000256" key="1">
    <source>
        <dbReference type="SAM" id="Phobius"/>
    </source>
</evidence>
<dbReference type="RefSeq" id="WP_074673411.1">
    <property type="nucleotide sequence ID" value="NZ_FNTB01000001.1"/>
</dbReference>
<feature type="transmembrane region" description="Helical" evidence="1">
    <location>
        <begin position="62"/>
        <end position="83"/>
    </location>
</feature>
<organism evidence="2 3">
    <name type="scientific">Maribacter dokdonensis</name>
    <dbReference type="NCBI Taxonomy" id="320912"/>
    <lineage>
        <taxon>Bacteria</taxon>
        <taxon>Pseudomonadati</taxon>
        <taxon>Bacteroidota</taxon>
        <taxon>Flavobacteriia</taxon>
        <taxon>Flavobacteriales</taxon>
        <taxon>Flavobacteriaceae</taxon>
        <taxon>Maribacter</taxon>
    </lineage>
</organism>